<name>A0A2W6PPX5_9HELI</name>
<dbReference type="GO" id="GO:0005829">
    <property type="term" value="C:cytosol"/>
    <property type="evidence" value="ECO:0007669"/>
    <property type="project" value="TreeGrafter"/>
</dbReference>
<feature type="domain" description="RNB" evidence="3">
    <location>
        <begin position="215"/>
        <end position="550"/>
    </location>
</feature>
<dbReference type="PANTHER" id="PTHR23355">
    <property type="entry name" value="RIBONUCLEASE"/>
    <property type="match status" value="1"/>
</dbReference>
<dbReference type="GO" id="GO:0004540">
    <property type="term" value="F:RNA nuclease activity"/>
    <property type="evidence" value="ECO:0007669"/>
    <property type="project" value="InterPro"/>
</dbReference>
<protein>
    <submittedName>
        <fullName evidence="4">Ribonuclease</fullName>
    </submittedName>
</protein>
<feature type="region of interest" description="Disordered" evidence="2">
    <location>
        <begin position="682"/>
        <end position="732"/>
    </location>
</feature>
<keyword evidence="5" id="KW-1185">Reference proteome</keyword>
<keyword evidence="1" id="KW-0269">Exonuclease</keyword>
<dbReference type="InterPro" id="IPR012340">
    <property type="entry name" value="NA-bd_OB-fold"/>
</dbReference>
<accession>A0A2W6PPX5</accession>
<dbReference type="SMART" id="SM00955">
    <property type="entry name" value="RNB"/>
    <property type="match status" value="1"/>
</dbReference>
<dbReference type="InterPro" id="IPR057293">
    <property type="entry name" value="RNR_OB2"/>
</dbReference>
<keyword evidence="1" id="KW-0378">Hydrolase</keyword>
<keyword evidence="1" id="KW-0540">Nuclease</keyword>
<dbReference type="Pfam" id="PF24190">
    <property type="entry name" value="OB_RNR_2nd"/>
    <property type="match status" value="1"/>
</dbReference>
<feature type="compositionally biased region" description="Basic residues" evidence="2">
    <location>
        <begin position="710"/>
        <end position="724"/>
    </location>
</feature>
<reference evidence="4 5" key="1">
    <citation type="submission" date="2017-03" db="EMBL/GenBank/DDBJ databases">
        <title>Genomic and clinical evidence uncovers the enterohepatic species Helicobacter valdiviensis as a potential human intestinal pathogen.</title>
        <authorList>
            <person name="Fresia P."/>
            <person name="Jara R."/>
            <person name="Sierra R."/>
            <person name="Ferres I."/>
            <person name="Greif G."/>
            <person name="Iraola G."/>
            <person name="Collado L."/>
        </authorList>
    </citation>
    <scope>NUCLEOTIDE SEQUENCE [LARGE SCALE GENOMIC DNA]</scope>
    <source>
        <strain evidence="4 5">WBE14</strain>
    </source>
</reference>
<dbReference type="AlphaFoldDB" id="A0A2W6PPX5"/>
<evidence type="ECO:0000313" key="4">
    <source>
        <dbReference type="EMBL" id="PZT48773.1"/>
    </source>
</evidence>
<dbReference type="EMBL" id="NBIU01000003">
    <property type="protein sequence ID" value="PZT48773.1"/>
    <property type="molecule type" value="Genomic_DNA"/>
</dbReference>
<evidence type="ECO:0000256" key="2">
    <source>
        <dbReference type="SAM" id="MobiDB-lite"/>
    </source>
</evidence>
<dbReference type="InterPro" id="IPR022966">
    <property type="entry name" value="RNase_II/R_CS"/>
</dbReference>
<evidence type="ECO:0000256" key="1">
    <source>
        <dbReference type="ARBA" id="ARBA00022839"/>
    </source>
</evidence>
<dbReference type="GO" id="GO:0006402">
    <property type="term" value="P:mRNA catabolic process"/>
    <property type="evidence" value="ECO:0007669"/>
    <property type="project" value="TreeGrafter"/>
</dbReference>
<dbReference type="Pfam" id="PF00773">
    <property type="entry name" value="RNB"/>
    <property type="match status" value="1"/>
</dbReference>
<dbReference type="PANTHER" id="PTHR23355:SF9">
    <property type="entry name" value="DIS3-LIKE EXONUCLEASE 2"/>
    <property type="match status" value="1"/>
</dbReference>
<dbReference type="RefSeq" id="WP_111229083.1">
    <property type="nucleotide sequence ID" value="NZ_NBIU01000003.1"/>
</dbReference>
<dbReference type="GO" id="GO:0004527">
    <property type="term" value="F:exonuclease activity"/>
    <property type="evidence" value="ECO:0007669"/>
    <property type="project" value="UniProtKB-KW"/>
</dbReference>
<dbReference type="OrthoDB" id="9764149at2"/>
<dbReference type="PROSITE" id="PS01175">
    <property type="entry name" value="RIBONUCLEASE_II"/>
    <property type="match status" value="1"/>
</dbReference>
<organism evidence="4 5">
    <name type="scientific">Helicobacter valdiviensis</name>
    <dbReference type="NCBI Taxonomy" id="1458358"/>
    <lineage>
        <taxon>Bacteria</taxon>
        <taxon>Pseudomonadati</taxon>
        <taxon>Campylobacterota</taxon>
        <taxon>Epsilonproteobacteria</taxon>
        <taxon>Campylobacterales</taxon>
        <taxon>Helicobacteraceae</taxon>
        <taxon>Helicobacter</taxon>
    </lineage>
</organism>
<proteinExistence type="predicted"/>
<evidence type="ECO:0000313" key="5">
    <source>
        <dbReference type="Proteomes" id="UP000249746"/>
    </source>
</evidence>
<dbReference type="InterPro" id="IPR001900">
    <property type="entry name" value="RNase_II/R"/>
</dbReference>
<comment type="caution">
    <text evidence="4">The sequence shown here is derived from an EMBL/GenBank/DDBJ whole genome shotgun (WGS) entry which is preliminary data.</text>
</comment>
<dbReference type="Proteomes" id="UP000249746">
    <property type="component" value="Unassembled WGS sequence"/>
</dbReference>
<dbReference type="InterPro" id="IPR050180">
    <property type="entry name" value="RNR_Ribonuclease"/>
</dbReference>
<gene>
    <name evidence="4" type="ORF">B6S12_01595</name>
</gene>
<dbReference type="SUPFAM" id="SSF50249">
    <property type="entry name" value="Nucleic acid-binding proteins"/>
    <property type="match status" value="1"/>
</dbReference>
<evidence type="ECO:0000259" key="3">
    <source>
        <dbReference type="SMART" id="SM00955"/>
    </source>
</evidence>
<dbReference type="GO" id="GO:0003723">
    <property type="term" value="F:RNA binding"/>
    <property type="evidence" value="ECO:0007669"/>
    <property type="project" value="InterPro"/>
</dbReference>
<sequence length="732" mass="84525">MNEIINLLLEGISKDYKLATTMQEQLERLLKEGIAILENGFYHLAPRFGVAKIYLSKKGRGIAKFQIPFGKKELYLPDKLSLNHAKNGDIALVKSFRKSPNMGRVIYILQKNKRSVLCVLEQYGLEFLGIGLQNEVAYKLKASSKSLRALPKDVVLKINPDNGEILEVLGRLQDPNIDETISLALYGKNEKFSFNAELEAKKFGDKLRLKNYEERVNLSHLPFCVIDPKDAKDHDDAIFYDTLNSTLYVAIADVSHYVTPNSYLDQEAQKRGFSIYFPHKSIPMLPRSLSENLCSLKENHLRLAMVWKIRLHRRTKAVLEAEIFEAIIKVKQKLTYDEVDELFEKGISKIIKPTSQKMLKDLKDVILKLREKRLKVGYDFLNHEYRLLLNTHQKISGILQEKQTLSHNLIEECMLLANIQSALLLSKKNTKNDKDLKLGIYRIHPKPRLDNIKELFYELQLLGLVKNHKIPKNLEEFHKNIQEVQKKAKRLKIQEQVDKLIIKSMSQASYAAHNVGHFGLGFTEYSHFTSPIRRYSDLILHRLIKEKIKIVEDYGSKGALLLLCENLNHLEQEASKVELDFKDRKFARYLNEHIGTTYEGIITNENTPQLITLTNYPVVGARVTCLKGEGVKYQKARVEILEVNIATTRVYGRIVELFNEEAMGLKNKQYAQNYFKEKKERLAKKKEARAQNEANRIKKSKQKALQAQKAPKRKAKRKRQKANKKAMETKKS</sequence>